<dbReference type="Pfam" id="PF05699">
    <property type="entry name" value="Dimer_Tnp_hAT"/>
    <property type="match status" value="1"/>
</dbReference>
<organism evidence="2 3">
    <name type="scientific">Trachymyrmex cornetzi</name>
    <dbReference type="NCBI Taxonomy" id="471704"/>
    <lineage>
        <taxon>Eukaryota</taxon>
        <taxon>Metazoa</taxon>
        <taxon>Ecdysozoa</taxon>
        <taxon>Arthropoda</taxon>
        <taxon>Hexapoda</taxon>
        <taxon>Insecta</taxon>
        <taxon>Pterygota</taxon>
        <taxon>Neoptera</taxon>
        <taxon>Endopterygota</taxon>
        <taxon>Hymenoptera</taxon>
        <taxon>Apocrita</taxon>
        <taxon>Aculeata</taxon>
        <taxon>Formicoidea</taxon>
        <taxon>Formicidae</taxon>
        <taxon>Myrmicinae</taxon>
        <taxon>Trachymyrmex</taxon>
    </lineage>
</organism>
<dbReference type="PANTHER" id="PTHR37162">
    <property type="entry name" value="HAT FAMILY DIMERISATION DOMAINCONTAINING PROTEIN-RELATED"/>
    <property type="match status" value="1"/>
</dbReference>
<keyword evidence="3" id="KW-1185">Reference proteome</keyword>
<proteinExistence type="predicted"/>
<evidence type="ECO:0000313" key="2">
    <source>
        <dbReference type="EMBL" id="KYN11368.1"/>
    </source>
</evidence>
<protein>
    <recommendedName>
        <fullName evidence="1">HAT C-terminal dimerisation domain-containing protein</fullName>
    </recommendedName>
</protein>
<dbReference type="GO" id="GO:0046983">
    <property type="term" value="F:protein dimerization activity"/>
    <property type="evidence" value="ECO:0007669"/>
    <property type="project" value="InterPro"/>
</dbReference>
<dbReference type="InterPro" id="IPR008906">
    <property type="entry name" value="HATC_C_dom"/>
</dbReference>
<gene>
    <name evidence="2" type="ORF">ALC57_16481</name>
</gene>
<dbReference type="PANTHER" id="PTHR37162:SF1">
    <property type="entry name" value="BED-TYPE DOMAIN-CONTAINING PROTEIN"/>
    <property type="match status" value="1"/>
</dbReference>
<dbReference type="Proteomes" id="UP000078492">
    <property type="component" value="Unassembled WGS sequence"/>
</dbReference>
<dbReference type="InterPro" id="IPR012337">
    <property type="entry name" value="RNaseH-like_sf"/>
</dbReference>
<reference evidence="2 3" key="1">
    <citation type="submission" date="2015-09" db="EMBL/GenBank/DDBJ databases">
        <title>Trachymyrmex cornetzi WGS genome.</title>
        <authorList>
            <person name="Nygaard S."/>
            <person name="Hu H."/>
            <person name="Boomsma J."/>
            <person name="Zhang G."/>
        </authorList>
    </citation>
    <scope>NUCLEOTIDE SEQUENCE [LARGE SCALE GENOMIC DNA]</scope>
    <source>
        <strain evidence="2">Tcor2-1</strain>
        <tissue evidence="2">Whole body</tissue>
    </source>
</reference>
<dbReference type="EMBL" id="KQ980928">
    <property type="protein sequence ID" value="KYN11368.1"/>
    <property type="molecule type" value="Genomic_DNA"/>
</dbReference>
<sequence>MCDESKKRKRSFQETWLTDDRYKSWIRNIMYYCIVCIKNLSCVPIHVSRHANSACNKNLEKNTLCVNDDTSINSSFIKDTSIKNCNIIPTFKKKWLYFEQFKCWLREAPHENLFYCLICDKYLTTQLSHIYRHAKSQIHIKNTHIKKCQSFNETSESNEDLNIQNNESLLLFEERKKEAEIRFVTLITEKNCKKILSLFKYIAKDPNILQSMTMSCKKCTNIITNVLSPTETERVVNSIQNTKFTIFIDETSDICNDKWMTFLVRFVESETLDTRTQLVKLIDIDEDCSAEKLYEALIPFTNIVALSCDNAAVMTGKHLSLKKNWNKYVLTFSCPCHSKWFALPSDFTLQKKESLAKLNVDGMWKEILQSQHQNNIDKYPNLTKVLNTIRSLPNSNADSERTFSFLNDLKTKKRNKLLPNSVNASCILTSALKARGETCLTVTIEEKHLSRMSGNILLDCGTLYKILN</sequence>
<evidence type="ECO:0000259" key="1">
    <source>
        <dbReference type="Pfam" id="PF05699"/>
    </source>
</evidence>
<dbReference type="SUPFAM" id="SSF53098">
    <property type="entry name" value="Ribonuclease H-like"/>
    <property type="match status" value="1"/>
</dbReference>
<evidence type="ECO:0000313" key="3">
    <source>
        <dbReference type="Proteomes" id="UP000078492"/>
    </source>
</evidence>
<feature type="domain" description="HAT C-terminal dimerisation" evidence="1">
    <location>
        <begin position="373"/>
        <end position="427"/>
    </location>
</feature>
<accession>A0A151IV23</accession>
<name>A0A151IV23_9HYME</name>
<dbReference type="AlphaFoldDB" id="A0A151IV23"/>